<evidence type="ECO:0000259" key="2">
    <source>
        <dbReference type="Pfam" id="PF08044"/>
    </source>
</evidence>
<evidence type="ECO:0000313" key="4">
    <source>
        <dbReference type="Proteomes" id="UP001597542"/>
    </source>
</evidence>
<organism evidence="3 4">
    <name type="scientific">Amycolatopsis albidoflavus</name>
    <dbReference type="NCBI Taxonomy" id="102226"/>
    <lineage>
        <taxon>Bacteria</taxon>
        <taxon>Bacillati</taxon>
        <taxon>Actinomycetota</taxon>
        <taxon>Actinomycetes</taxon>
        <taxon>Pseudonocardiales</taxon>
        <taxon>Pseudonocardiaceae</taxon>
        <taxon>Amycolatopsis</taxon>
    </lineage>
</organism>
<feature type="domain" description="DUF1707" evidence="2">
    <location>
        <begin position="8"/>
        <end position="59"/>
    </location>
</feature>
<dbReference type="Proteomes" id="UP001597542">
    <property type="component" value="Unassembled WGS sequence"/>
</dbReference>
<dbReference type="PANTHER" id="PTHR40763:SF4">
    <property type="entry name" value="DUF1707 DOMAIN-CONTAINING PROTEIN"/>
    <property type="match status" value="1"/>
</dbReference>
<gene>
    <name evidence="3" type="ORF">ACFSUT_02915</name>
</gene>
<feature type="transmembrane region" description="Helical" evidence="1">
    <location>
        <begin position="137"/>
        <end position="159"/>
    </location>
</feature>
<proteinExistence type="predicted"/>
<dbReference type="EMBL" id="JBHUKQ010000002">
    <property type="protein sequence ID" value="MFD2479213.1"/>
    <property type="molecule type" value="Genomic_DNA"/>
</dbReference>
<evidence type="ECO:0000256" key="1">
    <source>
        <dbReference type="SAM" id="Phobius"/>
    </source>
</evidence>
<keyword evidence="1" id="KW-0812">Transmembrane</keyword>
<reference evidence="4" key="1">
    <citation type="journal article" date="2019" name="Int. J. Syst. Evol. Microbiol.">
        <title>The Global Catalogue of Microorganisms (GCM) 10K type strain sequencing project: providing services to taxonomists for standard genome sequencing and annotation.</title>
        <authorList>
            <consortium name="The Broad Institute Genomics Platform"/>
            <consortium name="The Broad Institute Genome Sequencing Center for Infectious Disease"/>
            <person name="Wu L."/>
            <person name="Ma J."/>
        </authorList>
    </citation>
    <scope>NUCLEOTIDE SEQUENCE [LARGE SCALE GENOMIC DNA]</scope>
    <source>
        <strain evidence="4">CGMCC 4.7638</strain>
    </source>
</reference>
<sequence length="166" mass="17956">MDQPGDARASNADREKAVFRLNNALAEGRIDVTEFEERVKAAYESRTYAELAATQQALPALDSTEDAAAKQPADPVGAYLNLRYQQLEWLRRLTKLPAGQRGLAALLVGPAAIAAWVVVNAAYLAVCLAVGLPSDSAWFTLWPIAGAPWGAVILTAELFRRFDTGK</sequence>
<evidence type="ECO:0000313" key="3">
    <source>
        <dbReference type="EMBL" id="MFD2479213.1"/>
    </source>
</evidence>
<keyword evidence="4" id="KW-1185">Reference proteome</keyword>
<dbReference type="PANTHER" id="PTHR40763">
    <property type="entry name" value="MEMBRANE PROTEIN-RELATED"/>
    <property type="match status" value="1"/>
</dbReference>
<keyword evidence="1" id="KW-0472">Membrane</keyword>
<dbReference type="InterPro" id="IPR012551">
    <property type="entry name" value="DUF1707_SHOCT-like"/>
</dbReference>
<name>A0ABW5HRY8_9PSEU</name>
<dbReference type="Pfam" id="PF08044">
    <property type="entry name" value="DUF1707"/>
    <property type="match status" value="1"/>
</dbReference>
<protein>
    <submittedName>
        <fullName evidence="3">DUF1707 domain-containing protein</fullName>
    </submittedName>
</protein>
<dbReference type="RefSeq" id="WP_344280501.1">
    <property type="nucleotide sequence ID" value="NZ_BAAAHV010000017.1"/>
</dbReference>
<accession>A0ABW5HRY8</accession>
<feature type="transmembrane region" description="Helical" evidence="1">
    <location>
        <begin position="102"/>
        <end position="131"/>
    </location>
</feature>
<keyword evidence="1" id="KW-1133">Transmembrane helix</keyword>
<comment type="caution">
    <text evidence="3">The sequence shown here is derived from an EMBL/GenBank/DDBJ whole genome shotgun (WGS) entry which is preliminary data.</text>
</comment>